<name>A0A1U7IL04_9CYAN</name>
<dbReference type="STRING" id="454136.NIES2119_12355"/>
<dbReference type="Proteomes" id="UP000185860">
    <property type="component" value="Unassembled WGS sequence"/>
</dbReference>
<reference evidence="1 2" key="1">
    <citation type="submission" date="2016-11" db="EMBL/GenBank/DDBJ databases">
        <title>Draft Genome Sequences of Nine Cyanobacterial Strains from Diverse Habitats.</title>
        <authorList>
            <person name="Zhu T."/>
            <person name="Hou S."/>
            <person name="Lu X."/>
            <person name="Hess W.R."/>
        </authorList>
    </citation>
    <scope>NUCLEOTIDE SEQUENCE [LARGE SCALE GENOMIC DNA]</scope>
    <source>
        <strain evidence="1 2">IAM M-71</strain>
    </source>
</reference>
<evidence type="ECO:0000313" key="2">
    <source>
        <dbReference type="Proteomes" id="UP000185860"/>
    </source>
</evidence>
<protein>
    <recommendedName>
        <fullName evidence="3">DUF1269 domain-containing family protein</fullName>
    </recommendedName>
</protein>
<dbReference type="InterPro" id="IPR046288">
    <property type="entry name" value="DUF6325"/>
</dbReference>
<dbReference type="Pfam" id="PF19850">
    <property type="entry name" value="DUF6325"/>
    <property type="match status" value="1"/>
</dbReference>
<dbReference type="AlphaFoldDB" id="A0A1U7IL04"/>
<sequence length="143" mass="15825">MSLGPIEILCIKFPNNFVKDEIAAALRSLVENKTIRIIDIIFIKKSENGEVIVNEMDELDDVDYSIFDPIIADITGLISEEDVQTIAQSLDNNSFAALMLFENIWATAFRDAVVNANGQLLLNERIPSQVIEEVMAAQVPATA</sequence>
<comment type="caution">
    <text evidence="1">The sequence shown here is derived from an EMBL/GenBank/DDBJ whole genome shotgun (WGS) entry which is preliminary data.</text>
</comment>
<dbReference type="EMBL" id="MRCE01000010">
    <property type="protein sequence ID" value="OKH37928.1"/>
    <property type="molecule type" value="Genomic_DNA"/>
</dbReference>
<accession>A0A1U7IL04</accession>
<dbReference type="OrthoDB" id="1779644at2"/>
<evidence type="ECO:0008006" key="3">
    <source>
        <dbReference type="Google" id="ProtNLM"/>
    </source>
</evidence>
<evidence type="ECO:0000313" key="1">
    <source>
        <dbReference type="EMBL" id="OKH37928.1"/>
    </source>
</evidence>
<organism evidence="1 2">
    <name type="scientific">[Phormidium ambiguum] IAM M-71</name>
    <dbReference type="NCBI Taxonomy" id="454136"/>
    <lineage>
        <taxon>Bacteria</taxon>
        <taxon>Bacillati</taxon>
        <taxon>Cyanobacteriota</taxon>
        <taxon>Cyanophyceae</taxon>
        <taxon>Oscillatoriophycideae</taxon>
        <taxon>Aerosakkonematales</taxon>
        <taxon>Aerosakkonemataceae</taxon>
        <taxon>Floridanema</taxon>
    </lineage>
</organism>
<proteinExistence type="predicted"/>
<dbReference type="RefSeq" id="WP_073593769.1">
    <property type="nucleotide sequence ID" value="NZ_MRCE01000010.1"/>
</dbReference>
<gene>
    <name evidence="1" type="ORF">NIES2119_12355</name>
</gene>